<dbReference type="EMBL" id="JAQQAF010000001">
    <property type="protein sequence ID" value="KAJ8512016.1"/>
    <property type="molecule type" value="Genomic_DNA"/>
</dbReference>
<evidence type="ECO:0008006" key="5">
    <source>
        <dbReference type="Google" id="ProtNLM"/>
    </source>
</evidence>
<keyword evidence="2" id="KW-0436">Ligase</keyword>
<dbReference type="SUPFAM" id="SSF56801">
    <property type="entry name" value="Acetyl-CoA synthetase-like"/>
    <property type="match status" value="1"/>
</dbReference>
<reference evidence="3 4" key="1">
    <citation type="submission" date="2022-12" db="EMBL/GenBank/DDBJ databases">
        <title>Chromosome-scale assembly of the Ensete ventricosum genome.</title>
        <authorList>
            <person name="Dussert Y."/>
            <person name="Stocks J."/>
            <person name="Wendawek A."/>
            <person name="Woldeyes F."/>
            <person name="Nichols R.A."/>
            <person name="Borrell J.S."/>
        </authorList>
    </citation>
    <scope>NUCLEOTIDE SEQUENCE [LARGE SCALE GENOMIC DNA]</scope>
    <source>
        <strain evidence="4">cv. Maze</strain>
        <tissue evidence="3">Seeds</tissue>
    </source>
</reference>
<evidence type="ECO:0000256" key="1">
    <source>
        <dbReference type="ARBA" id="ARBA00006432"/>
    </source>
</evidence>
<gene>
    <name evidence="3" type="ORF">OPV22_002450</name>
</gene>
<dbReference type="AlphaFoldDB" id="A0AAV8RY18"/>
<accession>A0AAV8RY18</accession>
<dbReference type="Gene3D" id="3.40.50.980">
    <property type="match status" value="1"/>
</dbReference>
<evidence type="ECO:0000313" key="4">
    <source>
        <dbReference type="Proteomes" id="UP001222027"/>
    </source>
</evidence>
<evidence type="ECO:0000313" key="3">
    <source>
        <dbReference type="EMBL" id="KAJ8512016.1"/>
    </source>
</evidence>
<name>A0AAV8RY18_ENSVE</name>
<evidence type="ECO:0000256" key="2">
    <source>
        <dbReference type="ARBA" id="ARBA00022598"/>
    </source>
</evidence>
<keyword evidence="4" id="KW-1185">Reference proteome</keyword>
<dbReference type="GO" id="GO:0016874">
    <property type="term" value="F:ligase activity"/>
    <property type="evidence" value="ECO:0007669"/>
    <property type="project" value="UniProtKB-KW"/>
</dbReference>
<dbReference type="PANTHER" id="PTHR43859">
    <property type="entry name" value="ACYL-ACTIVATING ENZYME"/>
    <property type="match status" value="1"/>
</dbReference>
<dbReference type="PANTHER" id="PTHR43859:SF2">
    <property type="entry name" value="BUTYRATE--COA LIGASE AAE11, PEROXISOMAL"/>
    <property type="match status" value="1"/>
</dbReference>
<sequence length="128" mass="14064">MYGTHFAVPMEGAVLNTINTRLNCNNLATNLKHSEAKLLFDDYEYVGLAREALKLLIADVDATQLPSIMVIDDVNAPTGTRLGKVDEERLVSGGKQFHELPELADEWDPLALNDTSATSRWSIATAAY</sequence>
<proteinExistence type="inferred from homology"/>
<organism evidence="3 4">
    <name type="scientific">Ensete ventricosum</name>
    <name type="common">Abyssinian banana</name>
    <name type="synonym">Musa ensete</name>
    <dbReference type="NCBI Taxonomy" id="4639"/>
    <lineage>
        <taxon>Eukaryota</taxon>
        <taxon>Viridiplantae</taxon>
        <taxon>Streptophyta</taxon>
        <taxon>Embryophyta</taxon>
        <taxon>Tracheophyta</taxon>
        <taxon>Spermatophyta</taxon>
        <taxon>Magnoliopsida</taxon>
        <taxon>Liliopsida</taxon>
        <taxon>Zingiberales</taxon>
        <taxon>Musaceae</taxon>
        <taxon>Ensete</taxon>
    </lineage>
</organism>
<dbReference type="Proteomes" id="UP001222027">
    <property type="component" value="Unassembled WGS sequence"/>
</dbReference>
<comment type="similarity">
    <text evidence="1">Belongs to the ATP-dependent AMP-binding enzyme family.</text>
</comment>
<comment type="caution">
    <text evidence="3">The sequence shown here is derived from an EMBL/GenBank/DDBJ whole genome shotgun (WGS) entry which is preliminary data.</text>
</comment>
<protein>
    <recommendedName>
        <fullName evidence="5">AMP-dependent synthetase/ligase domain-containing protein</fullName>
    </recommendedName>
</protein>